<evidence type="ECO:0000313" key="2">
    <source>
        <dbReference type="Proteomes" id="UP000027222"/>
    </source>
</evidence>
<proteinExistence type="predicted"/>
<gene>
    <name evidence="1" type="ORF">GALMADRAFT_413056</name>
</gene>
<dbReference type="EMBL" id="KL142376">
    <property type="protein sequence ID" value="KDR77787.1"/>
    <property type="molecule type" value="Genomic_DNA"/>
</dbReference>
<organism evidence="1 2">
    <name type="scientific">Galerina marginata (strain CBS 339.88)</name>
    <dbReference type="NCBI Taxonomy" id="685588"/>
    <lineage>
        <taxon>Eukaryota</taxon>
        <taxon>Fungi</taxon>
        <taxon>Dikarya</taxon>
        <taxon>Basidiomycota</taxon>
        <taxon>Agaricomycotina</taxon>
        <taxon>Agaricomycetes</taxon>
        <taxon>Agaricomycetidae</taxon>
        <taxon>Agaricales</taxon>
        <taxon>Agaricineae</taxon>
        <taxon>Strophariaceae</taxon>
        <taxon>Galerina</taxon>
    </lineage>
</organism>
<protein>
    <submittedName>
        <fullName evidence="1">Uncharacterized protein</fullName>
    </submittedName>
</protein>
<evidence type="ECO:0000313" key="1">
    <source>
        <dbReference type="EMBL" id="KDR77787.1"/>
    </source>
</evidence>
<reference evidence="2" key="1">
    <citation type="journal article" date="2014" name="Proc. Natl. Acad. Sci. U.S.A.">
        <title>Extensive sampling of basidiomycete genomes demonstrates inadequacy of the white-rot/brown-rot paradigm for wood decay fungi.</title>
        <authorList>
            <person name="Riley R."/>
            <person name="Salamov A.A."/>
            <person name="Brown D.W."/>
            <person name="Nagy L.G."/>
            <person name="Floudas D."/>
            <person name="Held B.W."/>
            <person name="Levasseur A."/>
            <person name="Lombard V."/>
            <person name="Morin E."/>
            <person name="Otillar R."/>
            <person name="Lindquist E.A."/>
            <person name="Sun H."/>
            <person name="LaButti K.M."/>
            <person name="Schmutz J."/>
            <person name="Jabbour D."/>
            <person name="Luo H."/>
            <person name="Baker S.E."/>
            <person name="Pisabarro A.G."/>
            <person name="Walton J.D."/>
            <person name="Blanchette R.A."/>
            <person name="Henrissat B."/>
            <person name="Martin F."/>
            <person name="Cullen D."/>
            <person name="Hibbett D.S."/>
            <person name="Grigoriev I.V."/>
        </authorList>
    </citation>
    <scope>NUCLEOTIDE SEQUENCE [LARGE SCALE GENOMIC DNA]</scope>
    <source>
        <strain evidence="2">CBS 339.88</strain>
    </source>
</reference>
<name>A0A067T605_GALM3</name>
<dbReference type="HOGENOM" id="CLU_1619122_0_0_1"/>
<sequence length="188" mass="21515">MRVVRWRWSAALCNCRPQKASASVSRLGSATSQLNFNLKRATFGESFWAVVCFTSFEIFHSRCSFVGFNSPYFRVFYYYFFLRSIPFSLDALPTFFTPFCIPTDSSSEDLELTRTTVMERNKLALQFDDIDQGVAEVLGYPSTFVCLVNPLAAYMRTEGRLCFNLITHHHRHEFLGLGNTNPPPTGRT</sequence>
<dbReference type="Proteomes" id="UP000027222">
    <property type="component" value="Unassembled WGS sequence"/>
</dbReference>
<accession>A0A067T605</accession>
<keyword evidence="2" id="KW-1185">Reference proteome</keyword>
<dbReference type="AlphaFoldDB" id="A0A067T605"/>